<reference evidence="3" key="1">
    <citation type="submission" date="2022-06" db="EMBL/GenBank/DDBJ databases">
        <title>Uncovering the hologenomic basis of an extraordinary plant invasion.</title>
        <authorList>
            <person name="Bieker V.C."/>
            <person name="Martin M.D."/>
            <person name="Gilbert T."/>
            <person name="Hodgins K."/>
            <person name="Battlay P."/>
            <person name="Petersen B."/>
            <person name="Wilson J."/>
        </authorList>
    </citation>
    <scope>NUCLEOTIDE SEQUENCE</scope>
    <source>
        <strain evidence="3">AA19_3_7</strain>
        <tissue evidence="3">Leaf</tissue>
    </source>
</reference>
<dbReference type="Gene3D" id="1.20.1280.50">
    <property type="match status" value="1"/>
</dbReference>
<evidence type="ECO:0000259" key="2">
    <source>
        <dbReference type="PROSITE" id="PS50181"/>
    </source>
</evidence>
<dbReference type="InterPro" id="IPR050796">
    <property type="entry name" value="SCF_F-box_component"/>
</dbReference>
<dbReference type="PANTHER" id="PTHR31672">
    <property type="entry name" value="BNACNNG10540D PROTEIN"/>
    <property type="match status" value="1"/>
</dbReference>
<feature type="domain" description="F-box" evidence="2">
    <location>
        <begin position="1"/>
        <end position="48"/>
    </location>
</feature>
<comment type="caution">
    <text evidence="3">The sequence shown here is derived from an EMBL/GenBank/DDBJ whole genome shotgun (WGS) entry which is preliminary data.</text>
</comment>
<evidence type="ECO:0000313" key="3">
    <source>
        <dbReference type="EMBL" id="KAI7729874.1"/>
    </source>
</evidence>
<accession>A0AAD5BWV1</accession>
<sequence length="394" mass="46073">MEKLAFDVVEEILVQLDVKDLIRCKSVCKSWRSFISSPRFVNAHLKRSCNNDLNNHELGHRRIGMGISMDEDDLWGYNYKGVTMDEDDWLSHDYLHVVGSCNGLVCVCPHDVVFVVTNPSIREQRKLPTPPYPRDMHKHVIRSESCWGFGYDSSIDDYKVIAGFAKSKTWDSKLRMFFYVLTLKSNTWKFIDKVKYKYVDGVSGILCGGALHWFFIDDNKKVIMSLNLSTEEFKEITQPVDEEYDCNPFDDYKLGVIEECLCIFWDRSCFSSKKWVMKNNKWERYNDHCENRYDIAHVITSRLSLRMSYMFGIDHIYGVSDGERVSSVGSYIRASIFVKSLVSPYSHVTNDDGRKRNAKTWIAQNQKWKDGIAEGNTRKRKRRKRSCKHKKPLY</sequence>
<evidence type="ECO:0000256" key="1">
    <source>
        <dbReference type="SAM" id="MobiDB-lite"/>
    </source>
</evidence>
<dbReference type="InterPro" id="IPR001810">
    <property type="entry name" value="F-box_dom"/>
</dbReference>
<feature type="compositionally biased region" description="Basic residues" evidence="1">
    <location>
        <begin position="378"/>
        <end position="394"/>
    </location>
</feature>
<dbReference type="InterPro" id="IPR036047">
    <property type="entry name" value="F-box-like_dom_sf"/>
</dbReference>
<dbReference type="PANTHER" id="PTHR31672:SF13">
    <property type="entry name" value="F-BOX PROTEIN CPR30-LIKE"/>
    <property type="match status" value="1"/>
</dbReference>
<dbReference type="CDD" id="cd22157">
    <property type="entry name" value="F-box_AtFBW1-like"/>
    <property type="match status" value="1"/>
</dbReference>
<dbReference type="InterPro" id="IPR017451">
    <property type="entry name" value="F-box-assoc_interact_dom"/>
</dbReference>
<dbReference type="InterPro" id="IPR006527">
    <property type="entry name" value="F-box-assoc_dom_typ1"/>
</dbReference>
<feature type="region of interest" description="Disordered" evidence="1">
    <location>
        <begin position="372"/>
        <end position="394"/>
    </location>
</feature>
<organism evidence="3 4">
    <name type="scientific">Ambrosia artemisiifolia</name>
    <name type="common">Common ragweed</name>
    <dbReference type="NCBI Taxonomy" id="4212"/>
    <lineage>
        <taxon>Eukaryota</taxon>
        <taxon>Viridiplantae</taxon>
        <taxon>Streptophyta</taxon>
        <taxon>Embryophyta</taxon>
        <taxon>Tracheophyta</taxon>
        <taxon>Spermatophyta</taxon>
        <taxon>Magnoliopsida</taxon>
        <taxon>eudicotyledons</taxon>
        <taxon>Gunneridae</taxon>
        <taxon>Pentapetalae</taxon>
        <taxon>asterids</taxon>
        <taxon>campanulids</taxon>
        <taxon>Asterales</taxon>
        <taxon>Asteraceae</taxon>
        <taxon>Asteroideae</taxon>
        <taxon>Heliantheae alliance</taxon>
        <taxon>Heliantheae</taxon>
        <taxon>Ambrosia</taxon>
    </lineage>
</organism>
<evidence type="ECO:0000313" key="4">
    <source>
        <dbReference type="Proteomes" id="UP001206925"/>
    </source>
</evidence>
<protein>
    <recommendedName>
        <fullName evidence="2">F-box domain-containing protein</fullName>
    </recommendedName>
</protein>
<dbReference type="AlphaFoldDB" id="A0AAD5BWV1"/>
<dbReference type="Proteomes" id="UP001206925">
    <property type="component" value="Unassembled WGS sequence"/>
</dbReference>
<dbReference type="PROSITE" id="PS50181">
    <property type="entry name" value="FBOX"/>
    <property type="match status" value="1"/>
</dbReference>
<dbReference type="SUPFAM" id="SSF81383">
    <property type="entry name" value="F-box domain"/>
    <property type="match status" value="1"/>
</dbReference>
<dbReference type="SMART" id="SM00256">
    <property type="entry name" value="FBOX"/>
    <property type="match status" value="1"/>
</dbReference>
<dbReference type="EMBL" id="JAMZMK010010897">
    <property type="protein sequence ID" value="KAI7729874.1"/>
    <property type="molecule type" value="Genomic_DNA"/>
</dbReference>
<gene>
    <name evidence="3" type="ORF">M8C21_008369</name>
</gene>
<keyword evidence="4" id="KW-1185">Reference proteome</keyword>
<dbReference type="Pfam" id="PF00646">
    <property type="entry name" value="F-box"/>
    <property type="match status" value="1"/>
</dbReference>
<dbReference type="NCBIfam" id="TIGR01640">
    <property type="entry name" value="F_box_assoc_1"/>
    <property type="match status" value="1"/>
</dbReference>
<dbReference type="Pfam" id="PF07734">
    <property type="entry name" value="FBA_1"/>
    <property type="match status" value="1"/>
</dbReference>
<proteinExistence type="predicted"/>
<name>A0AAD5BWV1_AMBAR</name>